<dbReference type="OrthoDB" id="8967044at2"/>
<dbReference type="Proteomes" id="UP000199120">
    <property type="component" value="Unassembled WGS sequence"/>
</dbReference>
<accession>A0A1H7P4E9</accession>
<proteinExistence type="predicted"/>
<dbReference type="SUPFAM" id="SSF160272">
    <property type="entry name" value="Shew3726-like"/>
    <property type="match status" value="1"/>
</dbReference>
<dbReference type="AlphaFoldDB" id="A0A1H7P4E9"/>
<protein>
    <recommendedName>
        <fullName evidence="3">Periplasmic protein</fullName>
    </recommendedName>
</protein>
<evidence type="ECO:0008006" key="3">
    <source>
        <dbReference type="Google" id="ProtNLM"/>
    </source>
</evidence>
<name>A0A1H7P4E9_9BURK</name>
<dbReference type="EMBL" id="FOAJ01000006">
    <property type="protein sequence ID" value="SEL30486.1"/>
    <property type="molecule type" value="Genomic_DNA"/>
</dbReference>
<organism evidence="1 2">
    <name type="scientific">Paraburkholderia caballeronis</name>
    <dbReference type="NCBI Taxonomy" id="416943"/>
    <lineage>
        <taxon>Bacteria</taxon>
        <taxon>Pseudomonadati</taxon>
        <taxon>Pseudomonadota</taxon>
        <taxon>Betaproteobacteria</taxon>
        <taxon>Burkholderiales</taxon>
        <taxon>Burkholderiaceae</taxon>
        <taxon>Paraburkholderia</taxon>
    </lineage>
</organism>
<gene>
    <name evidence="1" type="ORF">SAMN05192542_106221</name>
</gene>
<dbReference type="InterPro" id="IPR009962">
    <property type="entry name" value="DUF1488"/>
</dbReference>
<keyword evidence="2" id="KW-1185">Reference proteome</keyword>
<dbReference type="InterPro" id="IPR036692">
    <property type="entry name" value="Shew3726-like_sf"/>
</dbReference>
<evidence type="ECO:0000313" key="1">
    <source>
        <dbReference type="EMBL" id="SEL30486.1"/>
    </source>
</evidence>
<dbReference type="STRING" id="416943.SAMN05445871_5353"/>
<sequence>MNIAFPAERPAYHADRPELTFDAVVDGARVGCAITAEALEDHFGAASLREPDLVPAFDAHRAAIEAAAARMLEETRGQPVVLHSGFFRLYGEH</sequence>
<dbReference type="Pfam" id="PF07369">
    <property type="entry name" value="DUF1488"/>
    <property type="match status" value="1"/>
</dbReference>
<evidence type="ECO:0000313" key="2">
    <source>
        <dbReference type="Proteomes" id="UP000199120"/>
    </source>
</evidence>
<reference evidence="2" key="1">
    <citation type="submission" date="2016-10" db="EMBL/GenBank/DDBJ databases">
        <authorList>
            <person name="Varghese N."/>
            <person name="Submissions S."/>
        </authorList>
    </citation>
    <scope>NUCLEOTIDE SEQUENCE [LARGE SCALE GENOMIC DNA]</scope>
    <source>
        <strain evidence="2">LMG 26416</strain>
    </source>
</reference>
<dbReference type="RefSeq" id="WP_090550889.1">
    <property type="nucleotide sequence ID" value="NZ_FNSR01000002.1"/>
</dbReference>
<dbReference type="Gene3D" id="3.30.160.140">
    <property type="entry name" value="Shew3726-like"/>
    <property type="match status" value="1"/>
</dbReference>